<dbReference type="RefSeq" id="WP_081905924.1">
    <property type="nucleotide sequence ID" value="NZ_JPNB01000001.1"/>
</dbReference>
<feature type="domain" description="Rifampin ADP-ribosyltransferase" evidence="1">
    <location>
        <begin position="33"/>
        <end position="131"/>
    </location>
</feature>
<evidence type="ECO:0000313" key="2">
    <source>
        <dbReference type="EMBL" id="TCL58839.1"/>
    </source>
</evidence>
<gene>
    <name evidence="2" type="ORF">EDD76_1059</name>
</gene>
<reference evidence="2 3" key="1">
    <citation type="submission" date="2019-03" db="EMBL/GenBank/DDBJ databases">
        <title>Genomic Encyclopedia of Type Strains, Phase IV (KMG-IV): sequencing the most valuable type-strain genomes for metagenomic binning, comparative biology and taxonomic classification.</title>
        <authorList>
            <person name="Goeker M."/>
        </authorList>
    </citation>
    <scope>NUCLEOTIDE SEQUENCE [LARGE SCALE GENOMIC DNA]</scope>
    <source>
        <strain evidence="2 3">DSM 100556</strain>
    </source>
</reference>
<keyword evidence="2" id="KW-0808">Transferase</keyword>
<protein>
    <submittedName>
        <fullName evidence="2">Rifampin ADP-ribosylating transferase</fullName>
    </submittedName>
</protein>
<dbReference type="OrthoDB" id="5509356at2"/>
<dbReference type="Proteomes" id="UP000295718">
    <property type="component" value="Unassembled WGS sequence"/>
</dbReference>
<keyword evidence="3" id="KW-1185">Reference proteome</keyword>
<dbReference type="InterPro" id="IPR038611">
    <property type="entry name" value="Arr_sf"/>
</dbReference>
<dbReference type="STRING" id="1469948.GCA_000732725_01715"/>
<dbReference type="GO" id="GO:0016740">
    <property type="term" value="F:transferase activity"/>
    <property type="evidence" value="ECO:0007669"/>
    <property type="project" value="UniProtKB-KW"/>
</dbReference>
<proteinExistence type="predicted"/>
<dbReference type="InterPro" id="IPR021975">
    <property type="entry name" value="Rifampin_Arr"/>
</dbReference>
<evidence type="ECO:0000259" key="1">
    <source>
        <dbReference type="Pfam" id="PF12120"/>
    </source>
</evidence>
<organism evidence="2 3">
    <name type="scientific">Kineothrix alysoides</name>
    <dbReference type="NCBI Taxonomy" id="1469948"/>
    <lineage>
        <taxon>Bacteria</taxon>
        <taxon>Bacillati</taxon>
        <taxon>Bacillota</taxon>
        <taxon>Clostridia</taxon>
        <taxon>Lachnospirales</taxon>
        <taxon>Lachnospiraceae</taxon>
        <taxon>Kineothrix</taxon>
    </lineage>
</organism>
<dbReference type="EMBL" id="SLUO01000005">
    <property type="protein sequence ID" value="TCL58839.1"/>
    <property type="molecule type" value="Genomic_DNA"/>
</dbReference>
<sequence>MNKKRELIETSKEEAAELTTQLQGGTVLDAGPFYHGTKVDLKIGDLLETGYSSNYGERKKANYVYLTATLDAAVWGAELAAGEGSGHIYCVEPTGTFENDPNLTDKKFPGNPTRSYRTQYPLRVVGEVLEWEGHSPETLQKMQDYLEELRCLGIEAIND</sequence>
<dbReference type="AlphaFoldDB" id="A0A4R1R0N4"/>
<dbReference type="Pfam" id="PF12120">
    <property type="entry name" value="Arr-ms"/>
    <property type="match status" value="1"/>
</dbReference>
<name>A0A4R1R0N4_9FIRM</name>
<evidence type="ECO:0000313" key="3">
    <source>
        <dbReference type="Proteomes" id="UP000295718"/>
    </source>
</evidence>
<dbReference type="Gene3D" id="3.20.170.40">
    <property type="entry name" value="Rifampin ADP-ribosyltransferase domain"/>
    <property type="match status" value="1"/>
</dbReference>
<accession>A0A4R1R0N4</accession>
<dbReference type="NCBIfam" id="NF033144">
    <property type="entry name" value="rifampin_ARR"/>
    <property type="match status" value="1"/>
</dbReference>
<comment type="caution">
    <text evidence="2">The sequence shown here is derived from an EMBL/GenBank/DDBJ whole genome shotgun (WGS) entry which is preliminary data.</text>
</comment>